<evidence type="ECO:0000259" key="10">
    <source>
        <dbReference type="Pfam" id="PF00149"/>
    </source>
</evidence>
<keyword evidence="7" id="KW-0443">Lipid metabolism</keyword>
<sequence length="248" mass="29020">MKDLVFISDLHLAPERPKIIELFLQFADEVVATADELYILGDFLEYWLGDDDPSPALTPLFDKLIELSEQHKTKIFFMHGNRDFLIGNKLAERCHFNLINADTLKIKIHDQDVLLMHGDTLCIDDIEYQKFRQMVRSEKWQQDILSRSIEERIQIAKNIRDQSKKSTAEKDEFIMDVNPQETEKAFADNNVNVIIHGHTHRPSIHKEFFNNKKTTRIVLGDWFETGSYLRVNKSFLGDFSDCELQSFK</sequence>
<dbReference type="AlphaFoldDB" id="A0A3B0WI79"/>
<keyword evidence="8" id="KW-0472">Membrane</keyword>
<dbReference type="InterPro" id="IPR010138">
    <property type="entry name" value="UDP-diacylglucosamine_Hdrlase"/>
</dbReference>
<evidence type="ECO:0000256" key="7">
    <source>
        <dbReference type="ARBA" id="ARBA00023098"/>
    </source>
</evidence>
<dbReference type="NCBIfam" id="NF003743">
    <property type="entry name" value="PRK05340.1"/>
    <property type="match status" value="1"/>
</dbReference>
<keyword evidence="3" id="KW-0997">Cell inner membrane</keyword>
<keyword evidence="4" id="KW-0441">Lipid A biosynthesis</keyword>
<keyword evidence="2" id="KW-0444">Lipid biosynthesis</keyword>
<dbReference type="GO" id="GO:0008758">
    <property type="term" value="F:UDP-2,3-diacylglucosamine hydrolase activity"/>
    <property type="evidence" value="ECO:0007669"/>
    <property type="project" value="TreeGrafter"/>
</dbReference>
<dbReference type="GO" id="GO:0046872">
    <property type="term" value="F:metal ion binding"/>
    <property type="evidence" value="ECO:0007669"/>
    <property type="project" value="UniProtKB-KW"/>
</dbReference>
<protein>
    <submittedName>
        <fullName evidence="11">UDP-2,3-diacylglucosamine diphosphatase</fullName>
        <ecNumber evidence="11">3.6.1.54</ecNumber>
    </submittedName>
</protein>
<dbReference type="CDD" id="cd07398">
    <property type="entry name" value="MPP_YbbF-LpxH"/>
    <property type="match status" value="1"/>
</dbReference>
<dbReference type="SUPFAM" id="SSF56300">
    <property type="entry name" value="Metallo-dependent phosphatases"/>
    <property type="match status" value="1"/>
</dbReference>
<evidence type="ECO:0000256" key="3">
    <source>
        <dbReference type="ARBA" id="ARBA00022519"/>
    </source>
</evidence>
<organism evidence="11">
    <name type="scientific">hydrothermal vent metagenome</name>
    <dbReference type="NCBI Taxonomy" id="652676"/>
    <lineage>
        <taxon>unclassified sequences</taxon>
        <taxon>metagenomes</taxon>
        <taxon>ecological metagenomes</taxon>
    </lineage>
</organism>
<dbReference type="GO" id="GO:0016020">
    <property type="term" value="C:membrane"/>
    <property type="evidence" value="ECO:0007669"/>
    <property type="project" value="GOC"/>
</dbReference>
<feature type="domain" description="Calcineurin-like phosphoesterase" evidence="10">
    <location>
        <begin position="5"/>
        <end position="202"/>
    </location>
</feature>
<dbReference type="InterPro" id="IPR043461">
    <property type="entry name" value="LpxH-like"/>
</dbReference>
<evidence type="ECO:0000313" key="11">
    <source>
        <dbReference type="EMBL" id="VAW51012.1"/>
    </source>
</evidence>
<evidence type="ECO:0000256" key="8">
    <source>
        <dbReference type="ARBA" id="ARBA00023136"/>
    </source>
</evidence>
<proteinExistence type="inferred from homology"/>
<name>A0A3B0WI79_9ZZZZ</name>
<keyword evidence="9" id="KW-0464">Manganese</keyword>
<dbReference type="PANTHER" id="PTHR34990:SF1">
    <property type="entry name" value="UDP-2,3-DIACYLGLUCOSAMINE HYDROLASE"/>
    <property type="match status" value="1"/>
</dbReference>
<evidence type="ECO:0000256" key="2">
    <source>
        <dbReference type="ARBA" id="ARBA00022516"/>
    </source>
</evidence>
<dbReference type="Gene3D" id="3.60.21.10">
    <property type="match status" value="1"/>
</dbReference>
<dbReference type="InterPro" id="IPR029052">
    <property type="entry name" value="Metallo-depent_PP-like"/>
</dbReference>
<dbReference type="EC" id="3.6.1.54" evidence="11"/>
<dbReference type="GO" id="GO:0009245">
    <property type="term" value="P:lipid A biosynthetic process"/>
    <property type="evidence" value="ECO:0007669"/>
    <property type="project" value="UniProtKB-KW"/>
</dbReference>
<evidence type="ECO:0000256" key="9">
    <source>
        <dbReference type="ARBA" id="ARBA00023211"/>
    </source>
</evidence>
<dbReference type="Pfam" id="PF00149">
    <property type="entry name" value="Metallophos"/>
    <property type="match status" value="1"/>
</dbReference>
<evidence type="ECO:0000256" key="1">
    <source>
        <dbReference type="ARBA" id="ARBA00022475"/>
    </source>
</evidence>
<evidence type="ECO:0000256" key="4">
    <source>
        <dbReference type="ARBA" id="ARBA00022556"/>
    </source>
</evidence>
<keyword evidence="5" id="KW-0479">Metal-binding</keyword>
<evidence type="ECO:0000256" key="6">
    <source>
        <dbReference type="ARBA" id="ARBA00022801"/>
    </source>
</evidence>
<evidence type="ECO:0000256" key="5">
    <source>
        <dbReference type="ARBA" id="ARBA00022723"/>
    </source>
</evidence>
<keyword evidence="1" id="KW-1003">Cell membrane</keyword>
<dbReference type="PANTHER" id="PTHR34990">
    <property type="entry name" value="UDP-2,3-DIACYLGLUCOSAMINE HYDROLASE-RELATED"/>
    <property type="match status" value="1"/>
</dbReference>
<dbReference type="GO" id="GO:0005737">
    <property type="term" value="C:cytoplasm"/>
    <property type="evidence" value="ECO:0007669"/>
    <property type="project" value="InterPro"/>
</dbReference>
<gene>
    <name evidence="11" type="ORF">MNBD_GAMMA06-1005</name>
</gene>
<reference evidence="11" key="1">
    <citation type="submission" date="2018-06" db="EMBL/GenBank/DDBJ databases">
        <authorList>
            <person name="Zhirakovskaya E."/>
        </authorList>
    </citation>
    <scope>NUCLEOTIDE SEQUENCE</scope>
</reference>
<dbReference type="NCBIfam" id="TIGR01854">
    <property type="entry name" value="lipid_A_lpxH"/>
    <property type="match status" value="1"/>
</dbReference>
<dbReference type="EMBL" id="UOFD01000022">
    <property type="protein sequence ID" value="VAW51012.1"/>
    <property type="molecule type" value="Genomic_DNA"/>
</dbReference>
<dbReference type="HAMAP" id="MF_00575">
    <property type="entry name" value="LpxH"/>
    <property type="match status" value="1"/>
</dbReference>
<keyword evidence="6 11" id="KW-0378">Hydrolase</keyword>
<dbReference type="InterPro" id="IPR004843">
    <property type="entry name" value="Calcineurin-like_PHP"/>
</dbReference>
<accession>A0A3B0WI79</accession>